<dbReference type="Proteomes" id="UP000031637">
    <property type="component" value="Chromosome"/>
</dbReference>
<evidence type="ECO:0000313" key="1">
    <source>
        <dbReference type="EMBL" id="BAO28229.1"/>
    </source>
</evidence>
<protein>
    <submittedName>
        <fullName evidence="1">Uncharacterized protein</fullName>
    </submittedName>
</protein>
<organism evidence="1 2">
    <name type="scientific">Sulfuritalea hydrogenivorans sk43H</name>
    <dbReference type="NCBI Taxonomy" id="1223802"/>
    <lineage>
        <taxon>Bacteria</taxon>
        <taxon>Pseudomonadati</taxon>
        <taxon>Pseudomonadota</taxon>
        <taxon>Betaproteobacteria</taxon>
        <taxon>Nitrosomonadales</taxon>
        <taxon>Sterolibacteriaceae</taxon>
        <taxon>Sulfuritalea</taxon>
    </lineage>
</organism>
<gene>
    <name evidence="1" type="ORF">SUTH_00415</name>
</gene>
<accession>W0SAH6</accession>
<proteinExistence type="predicted"/>
<dbReference type="KEGG" id="shd:SUTH_00415"/>
<evidence type="ECO:0000313" key="2">
    <source>
        <dbReference type="Proteomes" id="UP000031637"/>
    </source>
</evidence>
<dbReference type="EMBL" id="AP012547">
    <property type="protein sequence ID" value="BAO28229.1"/>
    <property type="molecule type" value="Genomic_DNA"/>
</dbReference>
<name>W0SAH6_9PROT</name>
<dbReference type="RefSeq" id="WP_041096701.1">
    <property type="nucleotide sequence ID" value="NZ_AP012547.1"/>
</dbReference>
<reference evidence="1 2" key="1">
    <citation type="journal article" date="2014" name="Syst. Appl. Microbiol.">
        <title>Complete genomes of freshwater sulfur oxidizers Sulfuricella denitrificans skB26 and Sulfuritalea hydrogenivorans sk43H: genetic insights into the sulfur oxidation pathway of betaproteobacteria.</title>
        <authorList>
            <person name="Watanabe T."/>
            <person name="Kojima H."/>
            <person name="Fukui M."/>
        </authorList>
    </citation>
    <scope>NUCLEOTIDE SEQUENCE [LARGE SCALE GENOMIC DNA]</scope>
    <source>
        <strain evidence="1">DSM22779</strain>
    </source>
</reference>
<sequence length="96" mass="10095">MDILFHVGTAAGGRLLYPLLLAAGRAGCRVGAFFTHEGVLGLRDTDLAAALVEVERAVVCEESWHRFLPGLACPVEAGSQTSNSALMGEARKVVSL</sequence>
<dbReference type="AlphaFoldDB" id="W0SAH6"/>
<keyword evidence="2" id="KW-1185">Reference proteome</keyword>
<dbReference type="HOGENOM" id="CLU_2358620_0_0_4"/>
<dbReference type="OrthoDB" id="8564441at2"/>
<dbReference type="STRING" id="1223802.SUTH_00415"/>